<keyword evidence="2" id="KW-1185">Reference proteome</keyword>
<evidence type="ECO:0000313" key="2">
    <source>
        <dbReference type="Proteomes" id="UP001239522"/>
    </source>
</evidence>
<dbReference type="EMBL" id="CP120997">
    <property type="protein sequence ID" value="WLQ34440.1"/>
    <property type="molecule type" value="Genomic_DNA"/>
</dbReference>
<dbReference type="Gene3D" id="3.30.1310.10">
    <property type="entry name" value="Nucleoid-associated protein YbaB-like domain"/>
    <property type="match status" value="1"/>
</dbReference>
<organism evidence="1 2">
    <name type="scientific">Streptomyces castrisilvae</name>
    <dbReference type="NCBI Taxonomy" id="3033811"/>
    <lineage>
        <taxon>Bacteria</taxon>
        <taxon>Bacillati</taxon>
        <taxon>Actinomycetota</taxon>
        <taxon>Actinomycetes</taxon>
        <taxon>Kitasatosporales</taxon>
        <taxon>Streptomycetaceae</taxon>
        <taxon>Streptomyces</taxon>
    </lineage>
</organism>
<proteinExistence type="predicted"/>
<accession>A0ABY9HIS4</accession>
<dbReference type="RefSeq" id="WP_306054617.1">
    <property type="nucleotide sequence ID" value="NZ_CP120997.1"/>
</dbReference>
<evidence type="ECO:0008006" key="3">
    <source>
        <dbReference type="Google" id="ProtNLM"/>
    </source>
</evidence>
<protein>
    <recommendedName>
        <fullName evidence="3">YbaB/EbfC DNA-binding family protein</fullName>
    </recommendedName>
</protein>
<reference evidence="1 2" key="1">
    <citation type="submission" date="2023-03" db="EMBL/GenBank/DDBJ databases">
        <title>Isolation and description of six Streptomyces strains from soil environments, able to metabolize different microbial glucans.</title>
        <authorList>
            <person name="Widen T."/>
            <person name="Larsbrink J."/>
        </authorList>
    </citation>
    <scope>NUCLEOTIDE SEQUENCE [LARGE SCALE GENOMIC DNA]</scope>
    <source>
        <strain evidence="1 2">Mut1</strain>
    </source>
</reference>
<gene>
    <name evidence="1" type="ORF">P8A18_13765</name>
</gene>
<sequence>MDDEFIKGLQQFQQHALGLQNMLTDMQSRMSQGGEGTDAQGAVTVRLAPDGLPESIMAASDWQRRQGPEAIGAAVGEAYGAAMSEQMAGWAQAFEDSDWQAKAEQLDGPIGKSGPASAPAAPPEIPERDLRYVVARPLDELAEDVLSAFDAVDRLEEAASEPAVVEGTCSGRYVTLVVTKGALRSCEVDRSWATGQSYLRLNQAFEEALGDARAKLGSAEAVAMEGLAGLRMDSLLDEALAVIRDPKRFID</sequence>
<name>A0ABY9HIS4_9ACTN</name>
<evidence type="ECO:0000313" key="1">
    <source>
        <dbReference type="EMBL" id="WLQ34440.1"/>
    </source>
</evidence>
<dbReference type="Proteomes" id="UP001239522">
    <property type="component" value="Chromosome"/>
</dbReference>
<dbReference type="InterPro" id="IPR036894">
    <property type="entry name" value="YbaB-like_sf"/>
</dbReference>